<evidence type="ECO:0000313" key="3">
    <source>
        <dbReference type="EMBL" id="KAK9534213.1"/>
    </source>
</evidence>
<protein>
    <recommendedName>
        <fullName evidence="5">Secreted protein</fullName>
    </recommendedName>
</protein>
<sequence>MTRFWTAVLLLSQTNNAETSSCARATESITLKQASPAQADQHCTELSRHPRPSLVSEASSPRRNSPAERVHIKVNHQHVSGVHLGEQRSGLRSTRSLSVWAV</sequence>
<organism evidence="3 4">
    <name type="scientific">Zoarces viviparus</name>
    <name type="common">Viviparous eelpout</name>
    <name type="synonym">Blennius viviparus</name>
    <dbReference type="NCBI Taxonomy" id="48416"/>
    <lineage>
        <taxon>Eukaryota</taxon>
        <taxon>Metazoa</taxon>
        <taxon>Chordata</taxon>
        <taxon>Craniata</taxon>
        <taxon>Vertebrata</taxon>
        <taxon>Euteleostomi</taxon>
        <taxon>Actinopterygii</taxon>
        <taxon>Neopterygii</taxon>
        <taxon>Teleostei</taxon>
        <taxon>Neoteleostei</taxon>
        <taxon>Acanthomorphata</taxon>
        <taxon>Eupercaria</taxon>
        <taxon>Perciformes</taxon>
        <taxon>Cottioidei</taxon>
        <taxon>Zoarcales</taxon>
        <taxon>Zoarcidae</taxon>
        <taxon>Zoarcinae</taxon>
        <taxon>Zoarces</taxon>
    </lineage>
</organism>
<feature type="signal peptide" evidence="2">
    <location>
        <begin position="1"/>
        <end position="17"/>
    </location>
</feature>
<feature type="region of interest" description="Disordered" evidence="1">
    <location>
        <begin position="31"/>
        <end position="66"/>
    </location>
</feature>
<dbReference type="AlphaFoldDB" id="A0AAW1FJ52"/>
<evidence type="ECO:0000256" key="2">
    <source>
        <dbReference type="SAM" id="SignalP"/>
    </source>
</evidence>
<dbReference type="EMBL" id="JBCEZU010000067">
    <property type="protein sequence ID" value="KAK9534213.1"/>
    <property type="molecule type" value="Genomic_DNA"/>
</dbReference>
<feature type="chain" id="PRO_5043620716" description="Secreted protein" evidence="2">
    <location>
        <begin position="18"/>
        <end position="102"/>
    </location>
</feature>
<keyword evidence="4" id="KW-1185">Reference proteome</keyword>
<evidence type="ECO:0008006" key="5">
    <source>
        <dbReference type="Google" id="ProtNLM"/>
    </source>
</evidence>
<keyword evidence="2" id="KW-0732">Signal</keyword>
<evidence type="ECO:0000313" key="4">
    <source>
        <dbReference type="Proteomes" id="UP001488805"/>
    </source>
</evidence>
<gene>
    <name evidence="3" type="ORF">VZT92_009272</name>
</gene>
<proteinExistence type="predicted"/>
<comment type="caution">
    <text evidence="3">The sequence shown here is derived from an EMBL/GenBank/DDBJ whole genome shotgun (WGS) entry which is preliminary data.</text>
</comment>
<reference evidence="3 4" key="1">
    <citation type="journal article" date="2024" name="Genome Biol. Evol.">
        <title>Chromosome-level genome assembly of the viviparous eelpout Zoarces viviparus.</title>
        <authorList>
            <person name="Fuhrmann N."/>
            <person name="Brasseur M.V."/>
            <person name="Bakowski C.E."/>
            <person name="Podsiadlowski L."/>
            <person name="Prost S."/>
            <person name="Krehenwinkel H."/>
            <person name="Mayer C."/>
        </authorList>
    </citation>
    <scope>NUCLEOTIDE SEQUENCE [LARGE SCALE GENOMIC DNA]</scope>
    <source>
        <strain evidence="3">NO-MEL_2022_Ind0_liver</strain>
    </source>
</reference>
<dbReference type="Proteomes" id="UP001488805">
    <property type="component" value="Unassembled WGS sequence"/>
</dbReference>
<evidence type="ECO:0000256" key="1">
    <source>
        <dbReference type="SAM" id="MobiDB-lite"/>
    </source>
</evidence>
<name>A0AAW1FJ52_ZOAVI</name>
<accession>A0AAW1FJ52</accession>